<dbReference type="Gene3D" id="2.130.10.10">
    <property type="entry name" value="YVTN repeat-like/Quinoprotein amine dehydrogenase"/>
    <property type="match status" value="2"/>
</dbReference>
<dbReference type="InterPro" id="IPR015943">
    <property type="entry name" value="WD40/YVTN_repeat-like_dom_sf"/>
</dbReference>
<accession>A0AAU6WUJ0</accession>
<organism evidence="1 2">
    <name type="scientific">Chryseobacterium endophyticum</name>
    <dbReference type="NCBI Taxonomy" id="1854762"/>
    <lineage>
        <taxon>Bacteria</taxon>
        <taxon>Pseudomonadati</taxon>
        <taxon>Bacteroidota</taxon>
        <taxon>Flavobacteriia</taxon>
        <taxon>Flavobacteriales</taxon>
        <taxon>Weeksellaceae</taxon>
        <taxon>Chryseobacterium group</taxon>
        <taxon>Chryseobacterium</taxon>
    </lineage>
</organism>
<gene>
    <name evidence="1" type="ORF">AAFP95_11225</name>
</gene>
<dbReference type="AlphaFoldDB" id="A0AAU6WUJ0"/>
<dbReference type="SUPFAM" id="SSF101898">
    <property type="entry name" value="NHL repeat"/>
    <property type="match status" value="1"/>
</dbReference>
<keyword evidence="2" id="KW-1185">Reference proteome</keyword>
<dbReference type="RefSeq" id="WP_345767676.1">
    <property type="nucleotide sequence ID" value="NZ_CP154834.1"/>
</dbReference>
<proteinExistence type="predicted"/>
<dbReference type="Pfam" id="PF07494">
    <property type="entry name" value="Reg_prop"/>
    <property type="match status" value="1"/>
</dbReference>
<dbReference type="EMBL" id="CP154834">
    <property type="protein sequence ID" value="XAO76283.1"/>
    <property type="molecule type" value="Genomic_DNA"/>
</dbReference>
<sequence length="494" mass="58051">MYQEKWLNNEESGLPQNTIKSMVKDRFGFLWLSTEKGLIRYDGHKFVTYQPNVPNVENRTVLIGGDADDDFLFTYYNSVKFPVLISGRTCKTLNMQSPYYKEIKKYSSEYLIRMLGHRNYSSRLYFHYFISRKEGYCLRGDRLFYYVGRRERFIRAVKSYSYLNFAVSGENLIYMDSPEMISMITKDGKIKRFVTGLKKQLDYCLYVNYGNKQVFVRNANKIYIAEYLNGRMQLIEVYNDPQSSRKILYKCMYYDKHTRMLFVGTLDHGILIVKKKFIKAFTIPFAESTVLNAIDRYSDHELITASGDILDTRGNIRKLFSRKSTENYGVLYLKDKSGMLIKEFWEIYLYNKSGKKLIKDFGYEQRVTAINYGNKGKIWISASCIPNPVLGYIKIHKGTVTEHKFYKIFQKITGILELDNGNLLMSSENGIHIFNEKTKTIKTFYRNVLFRSLNENGDNNIWIESYGDGLYLYRNGKIYPPPPNKKECSQMYTV</sequence>
<protein>
    <submittedName>
        <fullName evidence="1">Two-component regulator propeller domain-containing protein</fullName>
    </submittedName>
</protein>
<name>A0AAU6WUJ0_9FLAO</name>
<evidence type="ECO:0000313" key="1">
    <source>
        <dbReference type="EMBL" id="XAO76283.1"/>
    </source>
</evidence>
<dbReference type="Proteomes" id="UP001463665">
    <property type="component" value="Chromosome"/>
</dbReference>
<evidence type="ECO:0000313" key="2">
    <source>
        <dbReference type="Proteomes" id="UP001463665"/>
    </source>
</evidence>
<dbReference type="InterPro" id="IPR011110">
    <property type="entry name" value="Reg_prop"/>
</dbReference>
<reference evidence="1 2" key="1">
    <citation type="submission" date="2024-04" db="EMBL/GenBank/DDBJ databases">
        <title>Genome sequencing and assembly of rice foliar adapted Chryseobacterium endophyticum OsEnb-ALM-A6.</title>
        <authorList>
            <person name="Kumar S."/>
            <person name="Javed M."/>
            <person name="Chouhan V."/>
            <person name="Charishma K."/>
            <person name="Patel A."/>
            <person name="Kumar M."/>
            <person name="Sahu K.P."/>
            <person name="Kumar A."/>
        </authorList>
    </citation>
    <scope>NUCLEOTIDE SEQUENCE [LARGE SCALE GENOMIC DNA]</scope>
    <source>
        <strain evidence="1 2">OsEnb-ALM-A6</strain>
    </source>
</reference>